<accession>A0A2M7FXI2</accession>
<protein>
    <submittedName>
        <fullName evidence="3">Glutamate synthase</fullName>
    </submittedName>
</protein>
<name>A0A2M7FXI2_9BACT</name>
<evidence type="ECO:0000313" key="3">
    <source>
        <dbReference type="EMBL" id="PIW13792.1"/>
    </source>
</evidence>
<evidence type="ECO:0000259" key="2">
    <source>
        <dbReference type="Pfam" id="PF11845"/>
    </source>
</evidence>
<evidence type="ECO:0000313" key="4">
    <source>
        <dbReference type="Proteomes" id="UP000231019"/>
    </source>
</evidence>
<sequence length="188" mass="20764">MKKTAWLSLLILLMGAAHPPESELKQVRSAAGALLTQLQSTLKAALQSQGPAAAVEVCHQVAPGIAAQIAETEGVEIRRVSLRSRNPQNQPDAYEQKVLEQWSQNPTAIPEEHFEVVQEGQKQVLRYLKPLKIQAVCLQCHGPAEKIKPEVQALLKKYYPQDQATGYHEGDLRGAVTVRHVLTLEPQL</sequence>
<dbReference type="Gene3D" id="3.30.450.290">
    <property type="match status" value="1"/>
</dbReference>
<evidence type="ECO:0000256" key="1">
    <source>
        <dbReference type="SAM" id="SignalP"/>
    </source>
</evidence>
<organism evidence="3 4">
    <name type="scientific">bacterium (Candidatus Blackallbacteria) CG17_big_fil_post_rev_8_21_14_2_50_48_46</name>
    <dbReference type="NCBI Taxonomy" id="2014261"/>
    <lineage>
        <taxon>Bacteria</taxon>
        <taxon>Candidatus Blackallbacteria</taxon>
    </lineage>
</organism>
<comment type="caution">
    <text evidence="3">The sequence shown here is derived from an EMBL/GenBank/DDBJ whole genome shotgun (WGS) entry which is preliminary data.</text>
</comment>
<keyword evidence="1" id="KW-0732">Signal</keyword>
<dbReference type="InterPro" id="IPR021796">
    <property type="entry name" value="Tll0287-like_dom"/>
</dbReference>
<reference evidence="3 4" key="1">
    <citation type="submission" date="2017-09" db="EMBL/GenBank/DDBJ databases">
        <title>Depth-based differentiation of microbial function through sediment-hosted aquifers and enrichment of novel symbionts in the deep terrestrial subsurface.</title>
        <authorList>
            <person name="Probst A.J."/>
            <person name="Ladd B."/>
            <person name="Jarett J.K."/>
            <person name="Geller-Mcgrath D.E."/>
            <person name="Sieber C.M."/>
            <person name="Emerson J.B."/>
            <person name="Anantharaman K."/>
            <person name="Thomas B.C."/>
            <person name="Malmstrom R."/>
            <person name="Stieglmeier M."/>
            <person name="Klingl A."/>
            <person name="Woyke T."/>
            <person name="Ryan C.M."/>
            <person name="Banfield J.F."/>
        </authorList>
    </citation>
    <scope>NUCLEOTIDE SEQUENCE [LARGE SCALE GENOMIC DNA]</scope>
    <source>
        <strain evidence="3">CG17_big_fil_post_rev_8_21_14_2_50_48_46</strain>
    </source>
</reference>
<dbReference type="EMBL" id="PFFQ01000066">
    <property type="protein sequence ID" value="PIW13792.1"/>
    <property type="molecule type" value="Genomic_DNA"/>
</dbReference>
<gene>
    <name evidence="3" type="ORF">COW36_24300</name>
</gene>
<proteinExistence type="predicted"/>
<feature type="chain" id="PRO_5014734106" evidence="1">
    <location>
        <begin position="20"/>
        <end position="188"/>
    </location>
</feature>
<feature type="domain" description="Tll0287-like" evidence="2">
    <location>
        <begin position="24"/>
        <end position="179"/>
    </location>
</feature>
<dbReference type="Pfam" id="PF11845">
    <property type="entry name" value="Tll0287-like"/>
    <property type="match status" value="1"/>
</dbReference>
<dbReference type="AlphaFoldDB" id="A0A2M7FXI2"/>
<dbReference type="Proteomes" id="UP000231019">
    <property type="component" value="Unassembled WGS sequence"/>
</dbReference>
<feature type="signal peptide" evidence="1">
    <location>
        <begin position="1"/>
        <end position="19"/>
    </location>
</feature>